<dbReference type="InterPro" id="IPR039329">
    <property type="entry name" value="SIAE"/>
</dbReference>
<dbReference type="EMBL" id="FQUU01000001">
    <property type="protein sequence ID" value="SHE31637.1"/>
    <property type="molecule type" value="Genomic_DNA"/>
</dbReference>
<dbReference type="Pfam" id="PF03629">
    <property type="entry name" value="SASA"/>
    <property type="match status" value="1"/>
</dbReference>
<dbReference type="AlphaFoldDB" id="A0A1M4SI22"/>
<dbReference type="STRING" id="1121884.SAMN02745131_00119"/>
<gene>
    <name evidence="3" type="ORF">SAMN02745131_00119</name>
</gene>
<dbReference type="InterPro" id="IPR005181">
    <property type="entry name" value="SASA"/>
</dbReference>
<dbReference type="InterPro" id="IPR036514">
    <property type="entry name" value="SGNH_hydro_sf"/>
</dbReference>
<evidence type="ECO:0000259" key="2">
    <source>
        <dbReference type="Pfam" id="PF03629"/>
    </source>
</evidence>
<dbReference type="PANTHER" id="PTHR22901">
    <property type="entry name" value="SIALATE O-ACETYLESTERASE"/>
    <property type="match status" value="1"/>
</dbReference>
<evidence type="ECO:0000313" key="3">
    <source>
        <dbReference type="EMBL" id="SHE31637.1"/>
    </source>
</evidence>
<keyword evidence="4" id="KW-1185">Reference proteome</keyword>
<name>A0A1M4SI22_9BACT</name>
<dbReference type="SUPFAM" id="SSF52266">
    <property type="entry name" value="SGNH hydrolase"/>
    <property type="match status" value="1"/>
</dbReference>
<accession>A0A1M4SI22</accession>
<keyword evidence="1" id="KW-0378">Hydrolase</keyword>
<dbReference type="GO" id="GO:0001681">
    <property type="term" value="F:sialate O-acetylesterase activity"/>
    <property type="evidence" value="ECO:0007669"/>
    <property type="project" value="InterPro"/>
</dbReference>
<feature type="domain" description="Sialate O-acetylesterase" evidence="2">
    <location>
        <begin position="103"/>
        <end position="348"/>
    </location>
</feature>
<evidence type="ECO:0000256" key="1">
    <source>
        <dbReference type="ARBA" id="ARBA00022801"/>
    </source>
</evidence>
<organism evidence="3 4">
    <name type="scientific">Flavisolibacter ginsengisoli DSM 18119</name>
    <dbReference type="NCBI Taxonomy" id="1121884"/>
    <lineage>
        <taxon>Bacteria</taxon>
        <taxon>Pseudomonadati</taxon>
        <taxon>Bacteroidota</taxon>
        <taxon>Chitinophagia</taxon>
        <taxon>Chitinophagales</taxon>
        <taxon>Chitinophagaceae</taxon>
        <taxon>Flavisolibacter</taxon>
    </lineage>
</organism>
<evidence type="ECO:0000313" key="4">
    <source>
        <dbReference type="Proteomes" id="UP000184048"/>
    </source>
</evidence>
<reference evidence="3 4" key="1">
    <citation type="submission" date="2016-11" db="EMBL/GenBank/DDBJ databases">
        <authorList>
            <person name="Jaros S."/>
            <person name="Januszkiewicz K."/>
            <person name="Wedrychowicz H."/>
        </authorList>
    </citation>
    <scope>NUCLEOTIDE SEQUENCE [LARGE SCALE GENOMIC DNA]</scope>
    <source>
        <strain evidence="3 4">DSM 18119</strain>
    </source>
</reference>
<dbReference type="Proteomes" id="UP000184048">
    <property type="component" value="Unassembled WGS sequence"/>
</dbReference>
<dbReference type="Gene3D" id="3.40.50.1110">
    <property type="entry name" value="SGNH hydrolase"/>
    <property type="match status" value="1"/>
</dbReference>
<protein>
    <submittedName>
        <fullName evidence="3">Sialate O-acetylesterase</fullName>
    </submittedName>
</protein>
<dbReference type="GO" id="GO:0005975">
    <property type="term" value="P:carbohydrate metabolic process"/>
    <property type="evidence" value="ECO:0007669"/>
    <property type="project" value="TreeGrafter"/>
</dbReference>
<proteinExistence type="predicted"/>
<sequence length="465" mass="52002">MNRILLLSIIFLQLKASANVILPAVIGSNMVLQQQSSTKFWGWGNPGEKVFISPSWNARTDSTITDGNGKWQLNFDTPIAGGPYTITIKGDNTIILDNVLIGEVWVCSGQSNMEFNYNWGLEHQAQDTATTANNNIRFFNIPRTTALYPQEKVRANWVVCDSNTWKSFSAVGYYFGRHLQKQLNVPIGLISACWSGTPAEAWTPTQVINADTVLKQASTKQTTSPWWPILPGLTYNAMISPVTPFSIAGAIWYQGESNTASPNTYSALLQSMITSWREQWQHNFPFYLVQIAPYKYGNRNVGALLREQQLKATSLQNTGMVVIDDLVKDVNDIHPKNKYDVGIRLANLALDATYHKDVKGRFPVYNSMKVKNGKAYILFSNLYTGLKVKGKKVNELFIAGTDGIFYPAESKLENDKLVVWNKKVKEPVYVRYAFSNSAIGNLFSKEGLPVVPFRTDNLPVDTAAE</sequence>
<dbReference type="OrthoDB" id="9816001at2"/>
<dbReference type="RefSeq" id="WP_072833296.1">
    <property type="nucleotide sequence ID" value="NZ_FQUU01000001.1"/>
</dbReference>
<dbReference type="PANTHER" id="PTHR22901:SF0">
    <property type="entry name" value="SIALATE O-ACETYLESTERASE"/>
    <property type="match status" value="1"/>
</dbReference>